<sequence>MVQPLQNPCQGFQFIDSPSAVLTLSNVLWETPIRAVAHDSCPLTVYAATSISTAVGDVIELGTYGNNGFIAADVELIVSGDSVVLLIASENVIQSCADLLWFTEWASKGRLIIESDSKIAVDWIKDQAIAPAFLSNFVKEIASTVSTEQVIVRWIPRWCNSEADKLAKEGIGNAEQNVNANSDDISKAKKMKEDIFKSHMSLSSRAFSCQTLRREHLPPGSVDSVSTYAQLQASQNEPPSCPEGTTATSFSPPCEGN</sequence>
<feature type="compositionally biased region" description="Polar residues" evidence="1">
    <location>
        <begin position="223"/>
        <end position="251"/>
    </location>
</feature>
<dbReference type="InterPro" id="IPR036397">
    <property type="entry name" value="RNaseH_sf"/>
</dbReference>
<feature type="region of interest" description="Disordered" evidence="1">
    <location>
        <begin position="218"/>
        <end position="257"/>
    </location>
</feature>
<evidence type="ECO:0000256" key="1">
    <source>
        <dbReference type="SAM" id="MobiDB-lite"/>
    </source>
</evidence>
<keyword evidence="4" id="KW-1185">Reference proteome</keyword>
<dbReference type="SUPFAM" id="SSF53098">
    <property type="entry name" value="Ribonuclease H-like"/>
    <property type="match status" value="1"/>
</dbReference>
<evidence type="ECO:0000313" key="4">
    <source>
        <dbReference type="Proteomes" id="UP000436088"/>
    </source>
</evidence>
<evidence type="ECO:0000313" key="3">
    <source>
        <dbReference type="EMBL" id="KAE8691113.1"/>
    </source>
</evidence>
<dbReference type="GO" id="GO:0003676">
    <property type="term" value="F:nucleic acid binding"/>
    <property type="evidence" value="ECO:0007669"/>
    <property type="project" value="InterPro"/>
</dbReference>
<comment type="caution">
    <text evidence="3">The sequence shown here is derived from an EMBL/GenBank/DDBJ whole genome shotgun (WGS) entry which is preliminary data.</text>
</comment>
<feature type="domain" description="RNase H type-1" evidence="2">
    <location>
        <begin position="110"/>
        <end position="169"/>
    </location>
</feature>
<dbReference type="GO" id="GO:0004523">
    <property type="term" value="F:RNA-DNA hybrid ribonuclease activity"/>
    <property type="evidence" value="ECO:0007669"/>
    <property type="project" value="InterPro"/>
</dbReference>
<dbReference type="Proteomes" id="UP000436088">
    <property type="component" value="Unassembled WGS sequence"/>
</dbReference>
<dbReference type="CDD" id="cd06222">
    <property type="entry name" value="RNase_H_like"/>
    <property type="match status" value="1"/>
</dbReference>
<dbReference type="Gene3D" id="3.30.420.10">
    <property type="entry name" value="Ribonuclease H-like superfamily/Ribonuclease H"/>
    <property type="match status" value="1"/>
</dbReference>
<dbReference type="InterPro" id="IPR002156">
    <property type="entry name" value="RNaseH_domain"/>
</dbReference>
<organism evidence="3 4">
    <name type="scientific">Hibiscus syriacus</name>
    <name type="common">Rose of Sharon</name>
    <dbReference type="NCBI Taxonomy" id="106335"/>
    <lineage>
        <taxon>Eukaryota</taxon>
        <taxon>Viridiplantae</taxon>
        <taxon>Streptophyta</taxon>
        <taxon>Embryophyta</taxon>
        <taxon>Tracheophyta</taxon>
        <taxon>Spermatophyta</taxon>
        <taxon>Magnoliopsida</taxon>
        <taxon>eudicotyledons</taxon>
        <taxon>Gunneridae</taxon>
        <taxon>Pentapetalae</taxon>
        <taxon>rosids</taxon>
        <taxon>malvids</taxon>
        <taxon>Malvales</taxon>
        <taxon>Malvaceae</taxon>
        <taxon>Malvoideae</taxon>
        <taxon>Hibiscus</taxon>
    </lineage>
</organism>
<name>A0A6A2ZHD2_HIBSY</name>
<proteinExistence type="predicted"/>
<protein>
    <submittedName>
        <fullName evidence="3">NAD(P)-binding Rossmann-fold superfamily protein</fullName>
    </submittedName>
</protein>
<dbReference type="InterPro" id="IPR044730">
    <property type="entry name" value="RNase_H-like_dom_plant"/>
</dbReference>
<dbReference type="EMBL" id="VEPZ02001150">
    <property type="protein sequence ID" value="KAE8691113.1"/>
    <property type="molecule type" value="Genomic_DNA"/>
</dbReference>
<evidence type="ECO:0000259" key="2">
    <source>
        <dbReference type="Pfam" id="PF13456"/>
    </source>
</evidence>
<dbReference type="AlphaFoldDB" id="A0A6A2ZHD2"/>
<dbReference type="InterPro" id="IPR012337">
    <property type="entry name" value="RNaseH-like_sf"/>
</dbReference>
<accession>A0A6A2ZHD2</accession>
<gene>
    <name evidence="3" type="ORF">F3Y22_tig00110893pilonHSYRG01242</name>
</gene>
<dbReference type="Pfam" id="PF13456">
    <property type="entry name" value="RVT_3"/>
    <property type="match status" value="1"/>
</dbReference>
<reference evidence="3" key="1">
    <citation type="submission" date="2019-09" db="EMBL/GenBank/DDBJ databases">
        <title>Draft genome information of white flower Hibiscus syriacus.</title>
        <authorList>
            <person name="Kim Y.-M."/>
        </authorList>
    </citation>
    <scope>NUCLEOTIDE SEQUENCE [LARGE SCALE GENOMIC DNA]</scope>
    <source>
        <strain evidence="3">YM2019G1</strain>
    </source>
</reference>